<dbReference type="HOGENOM" id="CLU_072584_0_1_9"/>
<feature type="region of interest" description="Disordered" evidence="2">
    <location>
        <begin position="27"/>
        <end position="70"/>
    </location>
</feature>
<keyword evidence="1 3" id="KW-0732">Signal</keyword>
<dbReference type="Pfam" id="PF11611">
    <property type="entry name" value="DUF4352"/>
    <property type="match status" value="1"/>
</dbReference>
<dbReference type="AlphaFoldDB" id="W8YAA3"/>
<evidence type="ECO:0000313" key="5">
    <source>
        <dbReference type="EMBL" id="CDN35341.1"/>
    </source>
</evidence>
<evidence type="ECO:0000259" key="4">
    <source>
        <dbReference type="Pfam" id="PF11611"/>
    </source>
</evidence>
<evidence type="ECO:0000256" key="1">
    <source>
        <dbReference type="ARBA" id="ARBA00022729"/>
    </source>
</evidence>
<organism evidence="5">
    <name type="scientific">Bacillus thuringiensis DB27</name>
    <dbReference type="NCBI Taxonomy" id="1431339"/>
    <lineage>
        <taxon>Bacteria</taxon>
        <taxon>Bacillati</taxon>
        <taxon>Bacillota</taxon>
        <taxon>Bacilli</taxon>
        <taxon>Bacillales</taxon>
        <taxon>Bacillaceae</taxon>
        <taxon>Bacillus</taxon>
        <taxon>Bacillus cereus group</taxon>
    </lineage>
</organism>
<feature type="signal peptide" evidence="3">
    <location>
        <begin position="1"/>
        <end position="20"/>
    </location>
</feature>
<dbReference type="InterPro" id="IPR029050">
    <property type="entry name" value="Immunoprotect_excell_Ig-like"/>
</dbReference>
<dbReference type="RefSeq" id="WP_030025257.1">
    <property type="nucleotide sequence ID" value="NZ_HG810017.1"/>
</dbReference>
<dbReference type="PROSITE" id="PS51257">
    <property type="entry name" value="PROKAR_LIPOPROTEIN"/>
    <property type="match status" value="1"/>
</dbReference>
<dbReference type="InterPro" id="IPR029051">
    <property type="entry name" value="DUF4352"/>
</dbReference>
<reference evidence="5" key="2">
    <citation type="submission" date="2014-01" db="EMBL/GenBank/DDBJ databases">
        <authorList>
            <person name="Aslett M."/>
        </authorList>
    </citation>
    <scope>NUCLEOTIDE SEQUENCE [LARGE SCALE GENOMIC DNA]</scope>
    <source>
        <strain evidence="5">DB27</strain>
    </source>
</reference>
<protein>
    <recommendedName>
        <fullName evidence="4">DUF4352 domain-containing protein</fullName>
    </recommendedName>
</protein>
<dbReference type="Proteomes" id="UP000030682">
    <property type="component" value="Unassembled WGS sequence"/>
</dbReference>
<sequence length="194" mass="21960">MFKKIATVTLAGTLAFSLSACDEKKEVAKTVSNNTKEEQSSAKKENTKNEDTKNEDTKNEDTKNEDTREYNVEKTTQIRNQKLTVHKVQIAQVAEYDKLEKGNEFVIVHVTVENIGNQKVRINPLDFYLKRGDGSIVDHTFSTSNKNIFKIKDVDPNGKLTGAITFEAKKGDSNLELIYRPDVMSKEEVKVELE</sequence>
<name>W8YAA3_BACTU</name>
<reference evidence="5" key="1">
    <citation type="submission" date="2014-01" db="EMBL/GenBank/DDBJ databases">
        <title>Draft genome sequence of highly nematicidal Bacillus thuringiensis DB27.</title>
        <authorList>
            <person name="Iatsenko I."/>
            <person name="Pickard D."/>
            <person name="Corton C."/>
            <person name="Dougan G."/>
            <person name="Sommer R.J."/>
        </authorList>
    </citation>
    <scope>NUCLEOTIDE SEQUENCE [LARGE SCALE GENOMIC DNA]</scope>
    <source>
        <strain evidence="5">DB27</strain>
    </source>
</reference>
<feature type="domain" description="DUF4352" evidence="4">
    <location>
        <begin position="70"/>
        <end position="188"/>
    </location>
</feature>
<accession>W8YAA3</accession>
<evidence type="ECO:0000256" key="2">
    <source>
        <dbReference type="SAM" id="MobiDB-lite"/>
    </source>
</evidence>
<gene>
    <name evidence="5" type="ORF">BTDB27_001683</name>
</gene>
<feature type="compositionally biased region" description="Basic and acidic residues" evidence="2">
    <location>
        <begin position="35"/>
        <end position="70"/>
    </location>
</feature>
<evidence type="ECO:0000256" key="3">
    <source>
        <dbReference type="SAM" id="SignalP"/>
    </source>
</evidence>
<feature type="chain" id="PRO_5039338666" description="DUF4352 domain-containing protein" evidence="3">
    <location>
        <begin position="21"/>
        <end position="194"/>
    </location>
</feature>
<dbReference type="Gene3D" id="2.60.40.1240">
    <property type="match status" value="1"/>
</dbReference>
<dbReference type="EMBL" id="HG810017">
    <property type="protein sequence ID" value="CDN35341.1"/>
    <property type="molecule type" value="Genomic_DNA"/>
</dbReference>
<proteinExistence type="predicted"/>